<gene>
    <name evidence="2" type="ORF">IC617_11575</name>
</gene>
<keyword evidence="1" id="KW-0472">Membrane</keyword>
<comment type="caution">
    <text evidence="2">The sequence shown here is derived from an EMBL/GenBank/DDBJ whole genome shotgun (WGS) entry which is preliminary data.</text>
</comment>
<dbReference type="EMBL" id="JACXAF010000014">
    <property type="protein sequence ID" value="MBD1390070.1"/>
    <property type="molecule type" value="Genomic_DNA"/>
</dbReference>
<keyword evidence="3" id="KW-1185">Reference proteome</keyword>
<accession>A0A8J6R3A0</accession>
<evidence type="ECO:0000256" key="1">
    <source>
        <dbReference type="SAM" id="Phobius"/>
    </source>
</evidence>
<keyword evidence="1" id="KW-0812">Transmembrane</keyword>
<protein>
    <submittedName>
        <fullName evidence="2">Uncharacterized protein</fullName>
    </submittedName>
</protein>
<reference evidence="2" key="1">
    <citation type="submission" date="2020-09" db="EMBL/GenBank/DDBJ databases">
        <title>A novel bacterium of genus Neiella, isolated from South China Sea.</title>
        <authorList>
            <person name="Huang H."/>
            <person name="Mo K."/>
            <person name="Hu Y."/>
        </authorList>
    </citation>
    <scope>NUCLEOTIDE SEQUENCE</scope>
    <source>
        <strain evidence="2">HB171785</strain>
    </source>
</reference>
<dbReference type="AlphaFoldDB" id="A0A8J6R3A0"/>
<dbReference type="Proteomes" id="UP000638014">
    <property type="component" value="Unassembled WGS sequence"/>
</dbReference>
<dbReference type="RefSeq" id="WP_191145147.1">
    <property type="nucleotide sequence ID" value="NZ_JACXAF010000014.1"/>
</dbReference>
<keyword evidence="1" id="KW-1133">Transmembrane helix</keyword>
<evidence type="ECO:0000313" key="2">
    <source>
        <dbReference type="EMBL" id="MBD1390070.1"/>
    </source>
</evidence>
<feature type="transmembrane region" description="Helical" evidence="1">
    <location>
        <begin position="393"/>
        <end position="412"/>
    </location>
</feature>
<proteinExistence type="predicted"/>
<evidence type="ECO:0000313" key="3">
    <source>
        <dbReference type="Proteomes" id="UP000638014"/>
    </source>
</evidence>
<organism evidence="2 3">
    <name type="scientific">Neiella litorisoli</name>
    <dbReference type="NCBI Taxonomy" id="2771431"/>
    <lineage>
        <taxon>Bacteria</taxon>
        <taxon>Pseudomonadati</taxon>
        <taxon>Pseudomonadota</taxon>
        <taxon>Gammaproteobacteria</taxon>
        <taxon>Alteromonadales</taxon>
        <taxon>Echinimonadaceae</taxon>
        <taxon>Neiella</taxon>
    </lineage>
</organism>
<name>A0A8J6R3A0_9GAMM</name>
<sequence length="415" mass="47263">MQIVTITPIRSHLNLRLGVNEKTAGYRVFLDTIQSLVPTAEIPKQRSAKAYKSLKVDDRDGLKLFSLSHSFEQPGISLKAHIYSNTVSVIELLFDEQTLPDSDLENWVQDHTTLLINQYYQQHLLPQLQLLATKLAPKYLEPIGQFSGFIDINEPFSTDDEVEQLWSARSLRLQPSQRQSHANLITEWLSNTPCPEDADAIIAGESDVSMVWLNYVFVDTDAPLNDMRIAAMVSAQYVYAVQDTCNSNLYETISTTYLDKSVQQAKTAITAIRAITRMHISSFQEARKYLKPEKKRLIDEILKGWDFDKVTANSERLIDICSSRLHDIQSTQEEKSSYYTDLILVAIGFISLFDLAITLSEYSRTYTASATLGYRDSAPSSFLTMIATLETDHLLLISFFFIVFAFFVYLYAKRH</sequence>